<dbReference type="Proteomes" id="UP000321058">
    <property type="component" value="Unassembled WGS sequence"/>
</dbReference>
<comment type="similarity">
    <text evidence="8 9">Belongs to the TRAP transporter small permease family.</text>
</comment>
<dbReference type="PANTHER" id="PTHR35011">
    <property type="entry name" value="2,3-DIKETO-L-GULONATE TRAP TRANSPORTER SMALL PERMEASE PROTEIN YIAM"/>
    <property type="match status" value="1"/>
</dbReference>
<keyword evidence="2 9" id="KW-0813">Transport</keyword>
<evidence type="ECO:0000256" key="3">
    <source>
        <dbReference type="ARBA" id="ARBA00022475"/>
    </source>
</evidence>
<evidence type="ECO:0000256" key="8">
    <source>
        <dbReference type="ARBA" id="ARBA00038436"/>
    </source>
</evidence>
<dbReference type="AlphaFoldDB" id="A0A512NRP7"/>
<dbReference type="OrthoDB" id="9797534at2"/>
<comment type="subcellular location">
    <subcellularLocation>
        <location evidence="1 9">Cell inner membrane</location>
        <topology evidence="1 9">Multi-pass membrane protein</topology>
    </subcellularLocation>
</comment>
<comment type="function">
    <text evidence="9">Part of the tripartite ATP-independent periplasmic (TRAP) transport system.</text>
</comment>
<keyword evidence="7 9" id="KW-0472">Membrane</keyword>
<keyword evidence="12" id="KW-1185">Reference proteome</keyword>
<feature type="transmembrane region" description="Helical" evidence="9">
    <location>
        <begin position="52"/>
        <end position="69"/>
    </location>
</feature>
<accession>A0A512NRP7</accession>
<reference evidence="11 12" key="1">
    <citation type="submission" date="2019-07" db="EMBL/GenBank/DDBJ databases">
        <title>Whole genome shotgun sequence of Reyranella soli NBRC 108950.</title>
        <authorList>
            <person name="Hosoyama A."/>
            <person name="Uohara A."/>
            <person name="Ohji S."/>
            <person name="Ichikawa N."/>
        </authorList>
    </citation>
    <scope>NUCLEOTIDE SEQUENCE [LARGE SCALE GENOMIC DNA]</scope>
    <source>
        <strain evidence="11 12">NBRC 108950</strain>
    </source>
</reference>
<dbReference type="GO" id="GO:0022857">
    <property type="term" value="F:transmembrane transporter activity"/>
    <property type="evidence" value="ECO:0007669"/>
    <property type="project" value="UniProtKB-UniRule"/>
</dbReference>
<feature type="transmembrane region" description="Helical" evidence="9">
    <location>
        <begin position="90"/>
        <end position="112"/>
    </location>
</feature>
<keyword evidence="6 9" id="KW-1133">Transmembrane helix</keyword>
<keyword evidence="5 9" id="KW-0812">Transmembrane</keyword>
<sequence>MSQPAEDRPLDLLERASLWTSAFCMAGMAILMLAEILLRSVFNSTTEHSDELVGYLLVGVSFLSLALCQSRGAFHRVEMVQMRLGPRGQALSALIFNVLAFAYIAITDWYFLQFVMSSYRREAMASTVLATPLWIPESVMILGATMLLLALAKSIVDDVRKLVA</sequence>
<comment type="subunit">
    <text evidence="9">The complex comprises the extracytoplasmic solute receptor protein and the two transmembrane proteins.</text>
</comment>
<keyword evidence="4 9" id="KW-0997">Cell inner membrane</keyword>
<keyword evidence="3" id="KW-1003">Cell membrane</keyword>
<name>A0A512NRP7_9HYPH</name>
<protein>
    <recommendedName>
        <fullName evidence="9">TRAP transporter small permease protein</fullName>
    </recommendedName>
</protein>
<dbReference type="InterPro" id="IPR007387">
    <property type="entry name" value="TRAP_DctQ"/>
</dbReference>
<feature type="transmembrane region" description="Helical" evidence="9">
    <location>
        <begin position="12"/>
        <end position="32"/>
    </location>
</feature>
<evidence type="ECO:0000259" key="10">
    <source>
        <dbReference type="Pfam" id="PF04290"/>
    </source>
</evidence>
<gene>
    <name evidence="11" type="ORF">RSO01_87870</name>
</gene>
<evidence type="ECO:0000313" key="11">
    <source>
        <dbReference type="EMBL" id="GEP61621.1"/>
    </source>
</evidence>
<dbReference type="GO" id="GO:0005886">
    <property type="term" value="C:plasma membrane"/>
    <property type="evidence" value="ECO:0007669"/>
    <property type="project" value="UniProtKB-SubCell"/>
</dbReference>
<evidence type="ECO:0000256" key="2">
    <source>
        <dbReference type="ARBA" id="ARBA00022448"/>
    </source>
</evidence>
<feature type="domain" description="Tripartite ATP-independent periplasmic transporters DctQ component" evidence="10">
    <location>
        <begin position="28"/>
        <end position="160"/>
    </location>
</feature>
<feature type="transmembrane region" description="Helical" evidence="9">
    <location>
        <begin position="132"/>
        <end position="152"/>
    </location>
</feature>
<evidence type="ECO:0000256" key="7">
    <source>
        <dbReference type="ARBA" id="ARBA00023136"/>
    </source>
</evidence>
<dbReference type="Pfam" id="PF04290">
    <property type="entry name" value="DctQ"/>
    <property type="match status" value="1"/>
</dbReference>
<dbReference type="EMBL" id="BKAJ01000239">
    <property type="protein sequence ID" value="GEP61621.1"/>
    <property type="molecule type" value="Genomic_DNA"/>
</dbReference>
<dbReference type="InterPro" id="IPR055348">
    <property type="entry name" value="DctQ"/>
</dbReference>
<comment type="caution">
    <text evidence="11">The sequence shown here is derived from an EMBL/GenBank/DDBJ whole genome shotgun (WGS) entry which is preliminary data.</text>
</comment>
<dbReference type="RefSeq" id="WP_147156905.1">
    <property type="nucleotide sequence ID" value="NZ_BKAJ01000239.1"/>
</dbReference>
<evidence type="ECO:0000256" key="5">
    <source>
        <dbReference type="ARBA" id="ARBA00022692"/>
    </source>
</evidence>
<evidence type="ECO:0000256" key="1">
    <source>
        <dbReference type="ARBA" id="ARBA00004429"/>
    </source>
</evidence>
<evidence type="ECO:0000256" key="9">
    <source>
        <dbReference type="RuleBase" id="RU369079"/>
    </source>
</evidence>
<evidence type="ECO:0000256" key="4">
    <source>
        <dbReference type="ARBA" id="ARBA00022519"/>
    </source>
</evidence>
<dbReference type="GO" id="GO:0015740">
    <property type="term" value="P:C4-dicarboxylate transport"/>
    <property type="evidence" value="ECO:0007669"/>
    <property type="project" value="TreeGrafter"/>
</dbReference>
<dbReference type="PANTHER" id="PTHR35011:SF10">
    <property type="entry name" value="TRAP TRANSPORTER SMALL PERMEASE PROTEIN"/>
    <property type="match status" value="1"/>
</dbReference>
<evidence type="ECO:0000313" key="12">
    <source>
        <dbReference type="Proteomes" id="UP000321058"/>
    </source>
</evidence>
<proteinExistence type="inferred from homology"/>
<organism evidence="11 12">
    <name type="scientific">Reyranella soli</name>
    <dbReference type="NCBI Taxonomy" id="1230389"/>
    <lineage>
        <taxon>Bacteria</taxon>
        <taxon>Pseudomonadati</taxon>
        <taxon>Pseudomonadota</taxon>
        <taxon>Alphaproteobacteria</taxon>
        <taxon>Hyphomicrobiales</taxon>
        <taxon>Reyranellaceae</taxon>
        <taxon>Reyranella</taxon>
    </lineage>
</organism>
<evidence type="ECO:0000256" key="6">
    <source>
        <dbReference type="ARBA" id="ARBA00022989"/>
    </source>
</evidence>